<proteinExistence type="predicted"/>
<dbReference type="EMBL" id="JAHYCA010000004">
    <property type="protein sequence ID" value="MBW6391811.1"/>
    <property type="molecule type" value="Genomic_DNA"/>
</dbReference>
<dbReference type="RefSeq" id="WP_219792291.1">
    <property type="nucleotide sequence ID" value="NZ_JAHYCA010000004.1"/>
</dbReference>
<dbReference type="Proteomes" id="UP000769617">
    <property type="component" value="Unassembled WGS sequence"/>
</dbReference>
<evidence type="ECO:0000259" key="5">
    <source>
        <dbReference type="PROSITE" id="PS51736"/>
    </source>
</evidence>
<feature type="domain" description="Resolvase/invertase-type recombinase catalytic" evidence="5">
    <location>
        <begin position="3"/>
        <end position="140"/>
    </location>
</feature>
<dbReference type="InterPro" id="IPR036162">
    <property type="entry name" value="Resolvase-like_N_sf"/>
</dbReference>
<evidence type="ECO:0000256" key="1">
    <source>
        <dbReference type="ARBA" id="ARBA00022908"/>
    </source>
</evidence>
<dbReference type="PROSITE" id="PS00398">
    <property type="entry name" value="RECOMBINASES_2"/>
    <property type="match status" value="1"/>
</dbReference>
<reference evidence="6 7" key="1">
    <citation type="submission" date="2021-07" db="EMBL/GenBank/DDBJ databases">
        <authorList>
            <person name="So Y."/>
        </authorList>
    </citation>
    <scope>NUCLEOTIDE SEQUENCE [LARGE SCALE GENOMIC DNA]</scope>
    <source>
        <strain evidence="6 7">Y3S6</strain>
    </source>
</reference>
<dbReference type="PROSITE" id="PS51736">
    <property type="entry name" value="RECOMBINASES_3"/>
    <property type="match status" value="1"/>
</dbReference>
<dbReference type="PROSITE" id="PS00397">
    <property type="entry name" value="RECOMBINASES_1"/>
    <property type="match status" value="1"/>
</dbReference>
<organism evidence="6 7">
    <name type="scientific">Billgrantia antri</name>
    <dbReference type="NCBI Taxonomy" id="2846777"/>
    <lineage>
        <taxon>Bacteria</taxon>
        <taxon>Pseudomonadati</taxon>
        <taxon>Pseudomonadota</taxon>
        <taxon>Gammaproteobacteria</taxon>
        <taxon>Oceanospirillales</taxon>
        <taxon>Halomonadaceae</taxon>
        <taxon>Billgrantia</taxon>
    </lineage>
</organism>
<evidence type="ECO:0000256" key="4">
    <source>
        <dbReference type="PROSITE-ProRule" id="PRU10137"/>
    </source>
</evidence>
<dbReference type="Pfam" id="PF00239">
    <property type="entry name" value="Resolvase"/>
    <property type="match status" value="1"/>
</dbReference>
<keyword evidence="1" id="KW-0229">DNA integration</keyword>
<evidence type="ECO:0000313" key="6">
    <source>
        <dbReference type="EMBL" id="MBW6391811.1"/>
    </source>
</evidence>
<sequence>MSATIAYVRVSTDDQTTNAQRHAIESRYKVARWFSDEATSGAIKAKDRAGFSQLLSYVREGDTVVVYAIDRLGRNTIDVLETVEALKAKGVAVLSIREGFDLSTPMGKMMLTMLAGLAELERSNIKERQLAGLEKARAEGKNLGREKVIDDGAVVQWRQENSASIKATADHFGISAASVKRACRAIKIGAQQASLHSRKSCANE</sequence>
<name>A0ABS6ZP05_9GAMM</name>
<gene>
    <name evidence="6" type="ORF">KPL81_11665</name>
</gene>
<dbReference type="CDD" id="cd03768">
    <property type="entry name" value="SR_ResInv"/>
    <property type="match status" value="1"/>
</dbReference>
<dbReference type="SMART" id="SM00857">
    <property type="entry name" value="Resolvase"/>
    <property type="match status" value="1"/>
</dbReference>
<protein>
    <submittedName>
        <fullName evidence="6">Recombinase family protein</fullName>
    </submittedName>
</protein>
<keyword evidence="3" id="KW-0233">DNA recombination</keyword>
<evidence type="ECO:0000256" key="2">
    <source>
        <dbReference type="ARBA" id="ARBA00023125"/>
    </source>
</evidence>
<dbReference type="InterPro" id="IPR006118">
    <property type="entry name" value="Recombinase_CS"/>
</dbReference>
<dbReference type="Gene3D" id="3.40.50.1390">
    <property type="entry name" value="Resolvase, N-terminal catalytic domain"/>
    <property type="match status" value="1"/>
</dbReference>
<keyword evidence="2" id="KW-0238">DNA-binding</keyword>
<dbReference type="SUPFAM" id="SSF53041">
    <property type="entry name" value="Resolvase-like"/>
    <property type="match status" value="1"/>
</dbReference>
<dbReference type="PANTHER" id="PTHR30461:SF2">
    <property type="entry name" value="SERINE RECOMBINASE PINE-RELATED"/>
    <property type="match status" value="1"/>
</dbReference>
<feature type="active site" description="O-(5'-phospho-DNA)-serine intermediate" evidence="4">
    <location>
        <position position="11"/>
    </location>
</feature>
<accession>A0ABS6ZP05</accession>
<dbReference type="InterPro" id="IPR050639">
    <property type="entry name" value="SSR_resolvase"/>
</dbReference>
<keyword evidence="7" id="KW-1185">Reference proteome</keyword>
<dbReference type="InterPro" id="IPR006119">
    <property type="entry name" value="Resolv_N"/>
</dbReference>
<comment type="caution">
    <text evidence="6">The sequence shown here is derived from an EMBL/GenBank/DDBJ whole genome shotgun (WGS) entry which is preliminary data.</text>
</comment>
<evidence type="ECO:0000256" key="3">
    <source>
        <dbReference type="ARBA" id="ARBA00023172"/>
    </source>
</evidence>
<dbReference type="PANTHER" id="PTHR30461">
    <property type="entry name" value="DNA-INVERTASE FROM LAMBDOID PROPHAGE"/>
    <property type="match status" value="1"/>
</dbReference>
<evidence type="ECO:0000313" key="7">
    <source>
        <dbReference type="Proteomes" id="UP000769617"/>
    </source>
</evidence>